<comment type="caution">
    <text evidence="2">The sequence shown here is derived from an EMBL/GenBank/DDBJ whole genome shotgun (WGS) entry which is preliminary data.</text>
</comment>
<evidence type="ECO:0000256" key="1">
    <source>
        <dbReference type="SAM" id="MobiDB-lite"/>
    </source>
</evidence>
<name>A0AAW0GCY1_9APHY</name>
<accession>A0AAW0GCY1</accession>
<dbReference type="Proteomes" id="UP001385951">
    <property type="component" value="Unassembled WGS sequence"/>
</dbReference>
<evidence type="ECO:0000313" key="3">
    <source>
        <dbReference type="Proteomes" id="UP001385951"/>
    </source>
</evidence>
<feature type="region of interest" description="Disordered" evidence="1">
    <location>
        <begin position="38"/>
        <end position="57"/>
    </location>
</feature>
<protein>
    <submittedName>
        <fullName evidence="2">Uncharacterized protein</fullName>
    </submittedName>
</protein>
<sequence>MTPTKADFESALRTVNDPEIKDEINNYMLSPRYTTTVRDMSPQSTVRVSEPSPGNISSPDIWSDISMSAQMSETAFSETLNNITVQDSAYEQYHMVRTGTARVIHYIPDPNMSCGYADMRDHINYQRETISTEELKIIAKADRHFHVLALIEDGAKVIIDQWLFLMLCVMRQFPGKFELEVTPWRLFLAWVLSAKHEQDYHTWRRYDLVLGTVDYSTEYIRSSTGITYENAATFDERMQRMADYTMIWPPINLIKMAACKWSTIVKLDEVAARTTHTMRPTTTLWDGMHIPNGKVLKRCYSSYQEDVYLPDGSSKIPTVESLNAESVLPGRHWMIQDWVPQLRQLGELKVYFVDMKVVYIAVTRYSPSKSGWEFSVNPTIPTLAEMYSLYTQNRSRTDFLIWPQASDRAGEDAGRAELLEYATKTLDALIAYERRAAYGATSLTGMCRMDIGVLFRASRCDYFVSEIERTIGLGIFGPDMVSVMAGRLGSLWLDMLTS</sequence>
<dbReference type="EMBL" id="JASBNA010000006">
    <property type="protein sequence ID" value="KAK7691221.1"/>
    <property type="molecule type" value="Genomic_DNA"/>
</dbReference>
<reference evidence="2 3" key="1">
    <citation type="submission" date="2022-09" db="EMBL/GenBank/DDBJ databases">
        <authorList>
            <person name="Palmer J.M."/>
        </authorList>
    </citation>
    <scope>NUCLEOTIDE SEQUENCE [LARGE SCALE GENOMIC DNA]</scope>
    <source>
        <strain evidence="2 3">DSM 7382</strain>
    </source>
</reference>
<keyword evidence="3" id="KW-1185">Reference proteome</keyword>
<dbReference type="AlphaFoldDB" id="A0AAW0GCY1"/>
<proteinExistence type="predicted"/>
<evidence type="ECO:0000313" key="2">
    <source>
        <dbReference type="EMBL" id="KAK7691221.1"/>
    </source>
</evidence>
<organism evidence="2 3">
    <name type="scientific">Cerrena zonata</name>
    <dbReference type="NCBI Taxonomy" id="2478898"/>
    <lineage>
        <taxon>Eukaryota</taxon>
        <taxon>Fungi</taxon>
        <taxon>Dikarya</taxon>
        <taxon>Basidiomycota</taxon>
        <taxon>Agaricomycotina</taxon>
        <taxon>Agaricomycetes</taxon>
        <taxon>Polyporales</taxon>
        <taxon>Cerrenaceae</taxon>
        <taxon>Cerrena</taxon>
    </lineage>
</organism>
<gene>
    <name evidence="2" type="ORF">QCA50_006324</name>
</gene>